<evidence type="ECO:0000256" key="3">
    <source>
        <dbReference type="ARBA" id="ARBA00023163"/>
    </source>
</evidence>
<feature type="DNA-binding region" description="H-T-H motif" evidence="4">
    <location>
        <begin position="29"/>
        <end position="48"/>
    </location>
</feature>
<dbReference type="Pfam" id="PF16925">
    <property type="entry name" value="TetR_C_13"/>
    <property type="match status" value="1"/>
</dbReference>
<accession>A0ABT8VZX4</accession>
<dbReference type="PANTHER" id="PTHR47506:SF8">
    <property type="entry name" value="REPRESSOR OF PUTATIVE XENOBIOTIC REDUCTASE TETR FAMILY-RELATED"/>
    <property type="match status" value="1"/>
</dbReference>
<evidence type="ECO:0000259" key="5">
    <source>
        <dbReference type="PROSITE" id="PS50977"/>
    </source>
</evidence>
<reference evidence="6" key="1">
    <citation type="submission" date="2023-07" db="EMBL/GenBank/DDBJ databases">
        <title>Marinobacter sp. chi1 genome sequencing and assembly.</title>
        <authorList>
            <person name="Park S."/>
        </authorList>
    </citation>
    <scope>NUCLEOTIDE SEQUENCE</scope>
    <source>
        <strain evidence="6">Chi1</strain>
    </source>
</reference>
<keyword evidence="7" id="KW-1185">Reference proteome</keyword>
<dbReference type="InterPro" id="IPR036271">
    <property type="entry name" value="Tet_transcr_reg_TetR-rel_C_sf"/>
</dbReference>
<evidence type="ECO:0000256" key="4">
    <source>
        <dbReference type="PROSITE-ProRule" id="PRU00335"/>
    </source>
</evidence>
<proteinExistence type="predicted"/>
<dbReference type="Pfam" id="PF00440">
    <property type="entry name" value="TetR_N"/>
    <property type="match status" value="1"/>
</dbReference>
<evidence type="ECO:0000256" key="2">
    <source>
        <dbReference type="ARBA" id="ARBA00023125"/>
    </source>
</evidence>
<sequence>MARQARYDRPTLLNKAISLFWDRGYHGSSMKQIEQALDLRPGSIYAAFGSKDGLFAEALATYADQGRQELMGYLESSESIVDGLQTYLRAMAGTASASADKPARACMIIKTLLESSRTHPELAGQAEQILADVRKALAEALEQAKMAGELADHTDCERLARLIQAQIVGLRSMAERGLSPEELTELASDVSAILDAYRARH</sequence>
<evidence type="ECO:0000313" key="7">
    <source>
        <dbReference type="Proteomes" id="UP001168640"/>
    </source>
</evidence>
<organism evidence="6 7">
    <name type="scientific">Marinobacter suaedae</name>
    <dbReference type="NCBI Taxonomy" id="3057675"/>
    <lineage>
        <taxon>Bacteria</taxon>
        <taxon>Pseudomonadati</taxon>
        <taxon>Pseudomonadota</taxon>
        <taxon>Gammaproteobacteria</taxon>
        <taxon>Pseudomonadales</taxon>
        <taxon>Marinobacteraceae</taxon>
        <taxon>Marinobacter</taxon>
    </lineage>
</organism>
<comment type="caution">
    <text evidence="6">The sequence shown here is derived from an EMBL/GenBank/DDBJ whole genome shotgun (WGS) entry which is preliminary data.</text>
</comment>
<evidence type="ECO:0000256" key="1">
    <source>
        <dbReference type="ARBA" id="ARBA00023015"/>
    </source>
</evidence>
<keyword evidence="2 4" id="KW-0238">DNA-binding</keyword>
<feature type="domain" description="HTH tetR-type" evidence="5">
    <location>
        <begin position="6"/>
        <end position="66"/>
    </location>
</feature>
<dbReference type="InterPro" id="IPR009057">
    <property type="entry name" value="Homeodomain-like_sf"/>
</dbReference>
<keyword evidence="3" id="KW-0804">Transcription</keyword>
<dbReference type="SUPFAM" id="SSF46689">
    <property type="entry name" value="Homeodomain-like"/>
    <property type="match status" value="1"/>
</dbReference>
<dbReference type="Gene3D" id="1.10.357.10">
    <property type="entry name" value="Tetracycline Repressor, domain 2"/>
    <property type="match status" value="1"/>
</dbReference>
<dbReference type="SUPFAM" id="SSF48498">
    <property type="entry name" value="Tetracyclin repressor-like, C-terminal domain"/>
    <property type="match status" value="1"/>
</dbReference>
<keyword evidence="1" id="KW-0805">Transcription regulation</keyword>
<dbReference type="Proteomes" id="UP001168640">
    <property type="component" value="Unassembled WGS sequence"/>
</dbReference>
<dbReference type="Gene3D" id="1.10.10.60">
    <property type="entry name" value="Homeodomain-like"/>
    <property type="match status" value="1"/>
</dbReference>
<protein>
    <submittedName>
        <fullName evidence="6">TetR family transcriptional regulator</fullName>
    </submittedName>
</protein>
<dbReference type="RefSeq" id="WP_302909369.1">
    <property type="nucleotide sequence ID" value="NZ_JAUMIS010000001.1"/>
</dbReference>
<dbReference type="PROSITE" id="PS50977">
    <property type="entry name" value="HTH_TETR_2"/>
    <property type="match status" value="1"/>
</dbReference>
<name>A0ABT8VZX4_9GAMM</name>
<dbReference type="PANTHER" id="PTHR47506">
    <property type="entry name" value="TRANSCRIPTIONAL REGULATORY PROTEIN"/>
    <property type="match status" value="1"/>
</dbReference>
<evidence type="ECO:0000313" key="6">
    <source>
        <dbReference type="EMBL" id="MDO3721481.1"/>
    </source>
</evidence>
<dbReference type="EMBL" id="JAUMIS010000001">
    <property type="protein sequence ID" value="MDO3721481.1"/>
    <property type="molecule type" value="Genomic_DNA"/>
</dbReference>
<dbReference type="InterPro" id="IPR001647">
    <property type="entry name" value="HTH_TetR"/>
</dbReference>
<dbReference type="InterPro" id="IPR011075">
    <property type="entry name" value="TetR_C"/>
</dbReference>
<gene>
    <name evidence="6" type="ORF">QVZ43_07075</name>
</gene>